<dbReference type="InterPro" id="IPR001647">
    <property type="entry name" value="HTH_TetR"/>
</dbReference>
<keyword evidence="2 4" id="KW-0238">DNA-binding</keyword>
<evidence type="ECO:0000256" key="3">
    <source>
        <dbReference type="ARBA" id="ARBA00023163"/>
    </source>
</evidence>
<evidence type="ECO:0000313" key="6">
    <source>
        <dbReference type="EMBL" id="XCH29808.1"/>
    </source>
</evidence>
<dbReference type="Pfam" id="PF00440">
    <property type="entry name" value="TetR_N"/>
    <property type="match status" value="1"/>
</dbReference>
<keyword evidence="1" id="KW-0805">Transcription regulation</keyword>
<dbReference type="InterPro" id="IPR009057">
    <property type="entry name" value="Homeodomain-like_sf"/>
</dbReference>
<protein>
    <submittedName>
        <fullName evidence="6">Helix-turn-helix domain-containing protein</fullName>
    </submittedName>
</protein>
<proteinExistence type="predicted"/>
<dbReference type="RefSeq" id="WP_353707944.1">
    <property type="nucleotide sequence ID" value="NZ_CP159290.1"/>
</dbReference>
<evidence type="ECO:0000256" key="4">
    <source>
        <dbReference type="PROSITE-ProRule" id="PRU00335"/>
    </source>
</evidence>
<accession>A0AAU8FYU6</accession>
<feature type="domain" description="HTH tetR-type" evidence="5">
    <location>
        <begin position="18"/>
        <end position="77"/>
    </location>
</feature>
<dbReference type="PANTHER" id="PTHR30055">
    <property type="entry name" value="HTH-TYPE TRANSCRIPTIONAL REGULATOR RUTR"/>
    <property type="match status" value="1"/>
</dbReference>
<organism evidence="6">
    <name type="scientific">Cellulosimicrobium sp. ES-005</name>
    <dbReference type="NCBI Taxonomy" id="3163031"/>
    <lineage>
        <taxon>Bacteria</taxon>
        <taxon>Bacillati</taxon>
        <taxon>Actinomycetota</taxon>
        <taxon>Actinomycetes</taxon>
        <taxon>Micrococcales</taxon>
        <taxon>Promicromonosporaceae</taxon>
        <taxon>Cellulosimicrobium</taxon>
    </lineage>
</organism>
<dbReference type="GO" id="GO:0003700">
    <property type="term" value="F:DNA-binding transcription factor activity"/>
    <property type="evidence" value="ECO:0007669"/>
    <property type="project" value="TreeGrafter"/>
</dbReference>
<dbReference type="InterPro" id="IPR050109">
    <property type="entry name" value="HTH-type_TetR-like_transc_reg"/>
</dbReference>
<reference evidence="6" key="1">
    <citation type="submission" date="2024-06" db="EMBL/GenBank/DDBJ databases">
        <title>Complete genome sequence of the cellulolytic actinobacterium, Cellulosimicrobium ES-005.</title>
        <authorList>
            <person name="Matthews C.T."/>
            <person name="Underwood K.D."/>
            <person name="Ghanchi K.M."/>
            <person name="Fields S.D."/>
            <person name="Gardner S.G."/>
        </authorList>
    </citation>
    <scope>NUCLEOTIDE SEQUENCE</scope>
    <source>
        <strain evidence="6">ES-005</strain>
    </source>
</reference>
<dbReference type="PROSITE" id="PS50977">
    <property type="entry name" value="HTH_TETR_2"/>
    <property type="match status" value="1"/>
</dbReference>
<dbReference type="GO" id="GO:0000976">
    <property type="term" value="F:transcription cis-regulatory region binding"/>
    <property type="evidence" value="ECO:0007669"/>
    <property type="project" value="TreeGrafter"/>
</dbReference>
<name>A0AAU8FYU6_9MICO</name>
<evidence type="ECO:0000256" key="2">
    <source>
        <dbReference type="ARBA" id="ARBA00023125"/>
    </source>
</evidence>
<evidence type="ECO:0000259" key="5">
    <source>
        <dbReference type="PROSITE" id="PS50977"/>
    </source>
</evidence>
<dbReference type="AlphaFoldDB" id="A0AAU8FYU6"/>
<evidence type="ECO:0000256" key="1">
    <source>
        <dbReference type="ARBA" id="ARBA00023015"/>
    </source>
</evidence>
<dbReference type="InterPro" id="IPR036271">
    <property type="entry name" value="Tet_transcr_reg_TetR-rel_C_sf"/>
</dbReference>
<sequence length="222" mass="23528">MPDSPVPNPLPGRQREARANDTAILAAAREVFALQGHGAPISEVAQRAGVGVGSVYRRYPTKEALVEALHVAAVEEVANLAATVADARQESGSDDARDDGAVATFLARHITSAAGPLLRPPGAQSPIPPELAAASDRLRAGLERLVALDRAERRVPEGFTPADVMQLVVHLRPPLPLPRAESDALHLRYLGLVTRGLREQAAAGARLADGPGWDEWVGAWHD</sequence>
<feature type="DNA-binding region" description="H-T-H motif" evidence="4">
    <location>
        <begin position="40"/>
        <end position="59"/>
    </location>
</feature>
<dbReference type="EMBL" id="CP159290">
    <property type="protein sequence ID" value="XCH29808.1"/>
    <property type="molecule type" value="Genomic_DNA"/>
</dbReference>
<dbReference type="Gene3D" id="1.10.357.10">
    <property type="entry name" value="Tetracycline Repressor, domain 2"/>
    <property type="match status" value="1"/>
</dbReference>
<dbReference type="SUPFAM" id="SSF46689">
    <property type="entry name" value="Homeodomain-like"/>
    <property type="match status" value="1"/>
</dbReference>
<dbReference type="PANTHER" id="PTHR30055:SF234">
    <property type="entry name" value="HTH-TYPE TRANSCRIPTIONAL REGULATOR BETI"/>
    <property type="match status" value="1"/>
</dbReference>
<keyword evidence="3" id="KW-0804">Transcription</keyword>
<dbReference type="PRINTS" id="PR00455">
    <property type="entry name" value="HTHTETR"/>
</dbReference>
<dbReference type="SUPFAM" id="SSF48498">
    <property type="entry name" value="Tetracyclin repressor-like, C-terminal domain"/>
    <property type="match status" value="1"/>
</dbReference>
<gene>
    <name evidence="6" type="ORF">ABRQ22_19955</name>
</gene>